<accession>R7UTA9</accession>
<evidence type="ECO:0000313" key="4">
    <source>
        <dbReference type="Proteomes" id="UP000014760"/>
    </source>
</evidence>
<dbReference type="EnsemblMetazoa" id="CapteT201294">
    <property type="protein sequence ID" value="CapteP201294"/>
    <property type="gene ID" value="CapteG201294"/>
</dbReference>
<feature type="region of interest" description="Disordered" evidence="1">
    <location>
        <begin position="488"/>
        <end position="510"/>
    </location>
</feature>
<proteinExistence type="predicted"/>
<reference evidence="2 4" key="2">
    <citation type="journal article" date="2013" name="Nature">
        <title>Insights into bilaterian evolution from three spiralian genomes.</title>
        <authorList>
            <person name="Simakov O."/>
            <person name="Marletaz F."/>
            <person name="Cho S.J."/>
            <person name="Edsinger-Gonzales E."/>
            <person name="Havlak P."/>
            <person name="Hellsten U."/>
            <person name="Kuo D.H."/>
            <person name="Larsson T."/>
            <person name="Lv J."/>
            <person name="Arendt D."/>
            <person name="Savage R."/>
            <person name="Osoegawa K."/>
            <person name="de Jong P."/>
            <person name="Grimwood J."/>
            <person name="Chapman J.A."/>
            <person name="Shapiro H."/>
            <person name="Aerts A."/>
            <person name="Otillar R.P."/>
            <person name="Terry A.Y."/>
            <person name="Boore J.L."/>
            <person name="Grigoriev I.V."/>
            <person name="Lindberg D.R."/>
            <person name="Seaver E.C."/>
            <person name="Weisblat D.A."/>
            <person name="Putnam N.H."/>
            <person name="Rokhsar D.S."/>
        </authorList>
    </citation>
    <scope>NUCLEOTIDE SEQUENCE</scope>
    <source>
        <strain evidence="2 4">I ESC-2004</strain>
    </source>
</reference>
<dbReference type="HOGENOM" id="CLU_391941_0_0_1"/>
<evidence type="ECO:0000313" key="2">
    <source>
        <dbReference type="EMBL" id="ELU09403.1"/>
    </source>
</evidence>
<reference evidence="4" key="1">
    <citation type="submission" date="2012-12" db="EMBL/GenBank/DDBJ databases">
        <authorList>
            <person name="Hellsten U."/>
            <person name="Grimwood J."/>
            <person name="Chapman J.A."/>
            <person name="Shapiro H."/>
            <person name="Aerts A."/>
            <person name="Otillar R.P."/>
            <person name="Terry A.Y."/>
            <person name="Boore J.L."/>
            <person name="Simakov O."/>
            <person name="Marletaz F."/>
            <person name="Cho S.-J."/>
            <person name="Edsinger-Gonzales E."/>
            <person name="Havlak P."/>
            <person name="Kuo D.-H."/>
            <person name="Larsson T."/>
            <person name="Lv J."/>
            <person name="Arendt D."/>
            <person name="Savage R."/>
            <person name="Osoegawa K."/>
            <person name="de Jong P."/>
            <person name="Lindberg D.R."/>
            <person name="Seaver E.C."/>
            <person name="Weisblat D.A."/>
            <person name="Putnam N.H."/>
            <person name="Grigoriev I.V."/>
            <person name="Rokhsar D.S."/>
        </authorList>
    </citation>
    <scope>NUCLEOTIDE SEQUENCE</scope>
    <source>
        <strain evidence="4">I ESC-2004</strain>
    </source>
</reference>
<evidence type="ECO:0000256" key="1">
    <source>
        <dbReference type="SAM" id="MobiDB-lite"/>
    </source>
</evidence>
<dbReference type="EMBL" id="KB298218">
    <property type="protein sequence ID" value="ELU09403.1"/>
    <property type="molecule type" value="Genomic_DNA"/>
</dbReference>
<dbReference type="Proteomes" id="UP000014760">
    <property type="component" value="Unassembled WGS sequence"/>
</dbReference>
<gene>
    <name evidence="2" type="ORF">CAPTEDRAFT_201294</name>
</gene>
<dbReference type="EMBL" id="AMQN01006375">
    <property type="status" value="NOT_ANNOTATED_CDS"/>
    <property type="molecule type" value="Genomic_DNA"/>
</dbReference>
<evidence type="ECO:0008006" key="5">
    <source>
        <dbReference type="Google" id="ProtNLM"/>
    </source>
</evidence>
<feature type="region of interest" description="Disordered" evidence="1">
    <location>
        <begin position="530"/>
        <end position="551"/>
    </location>
</feature>
<feature type="compositionally biased region" description="Basic and acidic residues" evidence="1">
    <location>
        <begin position="694"/>
        <end position="704"/>
    </location>
</feature>
<name>R7UTA9_CAPTE</name>
<evidence type="ECO:0000313" key="3">
    <source>
        <dbReference type="EnsemblMetazoa" id="CapteP201294"/>
    </source>
</evidence>
<feature type="region of interest" description="Disordered" evidence="1">
    <location>
        <begin position="684"/>
        <end position="704"/>
    </location>
</feature>
<protein>
    <recommendedName>
        <fullName evidence="5">ATP-grasp domain-containing protein</fullName>
    </recommendedName>
</protein>
<dbReference type="OrthoDB" id="9975162at2759"/>
<organism evidence="2">
    <name type="scientific">Capitella teleta</name>
    <name type="common">Polychaete worm</name>
    <dbReference type="NCBI Taxonomy" id="283909"/>
    <lineage>
        <taxon>Eukaryota</taxon>
        <taxon>Metazoa</taxon>
        <taxon>Spiralia</taxon>
        <taxon>Lophotrochozoa</taxon>
        <taxon>Annelida</taxon>
        <taxon>Polychaeta</taxon>
        <taxon>Sedentaria</taxon>
        <taxon>Scolecida</taxon>
        <taxon>Capitellidae</taxon>
        <taxon>Capitella</taxon>
    </lineage>
</organism>
<dbReference type="AlphaFoldDB" id="R7UTA9"/>
<sequence length="704" mass="78620">MYRALVITNSLPQAEEIHGRLLSGKFPDMAFRYPSQLSRETIDLKTLIERCSEVIKEEEIDVIISLYPEFSLVHGILLEEFPALRGPSTESTFLCCNRVYLREKVLQGFNVKHSIHDISELTRDTIESDIEDLHAPIIIKDAYSFHTSIDKKLKSLKNITKDTKAISNLVKLSFVAAKSILDSRINMQKYPAAFDTSYVVEEHISHNTYSVTMHYVEACVKDGVIIPWAISDINYYRHRPHYTVQCVSVPSSIDENDNIQVWAVFREALQHLIATGFNYQFIHAKIALSNRGSIKIMDMSPCLLSMNGPIYNEVFHDGDNLRGQMDLGLGREQWTPKLRPGKFAMTAVVSTHHRGVLLADLVNLAAAKAASSTVKVLCMDSEVNDDRLTEDGSPLVAINTFQNSRSECLRQVREYCAEVLTMVSKEAVKPYLPPLTPAITVEKPDPLPTESRSRALSPLTLTSAQTDRNADELQTFDVNETNLHLEGSENIDTARSSVSMMNSSGLDTDRPSLMRSSVDAMHEIHNVNQAFSPNPSVKDGEHPSTTRSAKGDLHKRKFSYGARNATEVGDLLSNTKPGILPHLEGPQRTLDRIEHKKSLIREGAFHLGPKEDAADTVKNPVVSKQSGAAALPNIARVQAEIRALRSNSFSVPQGKGKNKAKTNSMLSDLEKLRQQGVLDRRVSTPGLRNRKHLLRSERETENIP</sequence>
<keyword evidence="4" id="KW-1185">Reference proteome</keyword>
<feature type="compositionally biased region" description="Polar residues" evidence="1">
    <location>
        <begin position="490"/>
        <end position="506"/>
    </location>
</feature>
<feature type="compositionally biased region" description="Basic and acidic residues" evidence="1">
    <location>
        <begin position="538"/>
        <end position="551"/>
    </location>
</feature>
<reference evidence="3" key="3">
    <citation type="submission" date="2015-06" db="UniProtKB">
        <authorList>
            <consortium name="EnsemblMetazoa"/>
        </authorList>
    </citation>
    <scope>IDENTIFICATION</scope>
</reference>